<evidence type="ECO:0000313" key="2">
    <source>
        <dbReference type="Proteomes" id="UP000014065"/>
    </source>
</evidence>
<accession>S2EW80</accession>
<proteinExistence type="predicted"/>
<gene>
    <name evidence="1" type="ORF">BG20_I1423</name>
</gene>
<dbReference type="EMBL" id="AHJG01000045">
    <property type="protein sequence ID" value="EPA06489.1"/>
    <property type="molecule type" value="Genomic_DNA"/>
</dbReference>
<dbReference type="AlphaFoldDB" id="S2EW80"/>
<name>S2EW80_9ARCH</name>
<keyword evidence="2" id="KW-1185">Reference proteome</keyword>
<dbReference type="Proteomes" id="UP000014065">
    <property type="component" value="Unassembled WGS sequence"/>
</dbReference>
<evidence type="ECO:0000313" key="1">
    <source>
        <dbReference type="EMBL" id="EPA06489.1"/>
    </source>
</evidence>
<comment type="caution">
    <text evidence="1">The sequence shown here is derived from an EMBL/GenBank/DDBJ whole genome shotgun (WGS) entry which is preliminary data.</text>
</comment>
<protein>
    <submittedName>
        <fullName evidence="1">Uncharacterized protein</fullName>
    </submittedName>
</protein>
<sequence length="53" mass="6198">MPEDKERQERIIELLEKILAEIVEIKSNTKVTSDFATLRSEIIQRTKGQQVNQ</sequence>
<dbReference type="RefSeq" id="WP_157999259.1">
    <property type="nucleotide sequence ID" value="NZ_AHJG01000045.1"/>
</dbReference>
<organism evidence="1 2">
    <name type="scientific">Candidatus Nitrosarchaeum limnium BG20</name>
    <dbReference type="NCBI Taxonomy" id="859192"/>
    <lineage>
        <taxon>Archaea</taxon>
        <taxon>Nitrososphaerota</taxon>
        <taxon>Nitrososphaeria</taxon>
        <taxon>Nitrosopumilales</taxon>
        <taxon>Nitrosopumilaceae</taxon>
        <taxon>Nitrosarchaeum</taxon>
    </lineage>
</organism>
<reference evidence="1 2" key="1">
    <citation type="journal article" date="2012" name="J. Bacteriol.">
        <title>Genome Sequence of "Candidatus Nitrosoarchaeum limnia" BG20, a Low-Salinity Ammonia-Oxidizing Archaeon from the San Francisco Bay Estuary.</title>
        <authorList>
            <person name="Mosier A.C."/>
            <person name="Allen E.E."/>
            <person name="Kim M."/>
            <person name="Ferriera S."/>
            <person name="Francis C.A."/>
        </authorList>
    </citation>
    <scope>NUCLEOTIDE SEQUENCE [LARGE SCALE GENOMIC DNA]</scope>
    <source>
        <strain evidence="1 2">BG20</strain>
    </source>
</reference>